<organism evidence="2">
    <name type="scientific">Daucus carota subsp. sativus</name>
    <name type="common">Carrot</name>
    <dbReference type="NCBI Taxonomy" id="79200"/>
    <lineage>
        <taxon>Eukaryota</taxon>
        <taxon>Viridiplantae</taxon>
        <taxon>Streptophyta</taxon>
        <taxon>Embryophyta</taxon>
        <taxon>Tracheophyta</taxon>
        <taxon>Spermatophyta</taxon>
        <taxon>Magnoliopsida</taxon>
        <taxon>eudicotyledons</taxon>
        <taxon>Gunneridae</taxon>
        <taxon>Pentapetalae</taxon>
        <taxon>asterids</taxon>
        <taxon>campanulids</taxon>
        <taxon>Apiales</taxon>
        <taxon>Apiaceae</taxon>
        <taxon>Apioideae</taxon>
        <taxon>Scandiceae</taxon>
        <taxon>Daucinae</taxon>
        <taxon>Daucus</taxon>
        <taxon>Daucus sect. Daucus</taxon>
    </lineage>
</organism>
<dbReference type="Gramene" id="KZM97700">
    <property type="protein sequence ID" value="KZM97700"/>
    <property type="gene ID" value="DCAR_014938"/>
</dbReference>
<dbReference type="AlphaFoldDB" id="A0A162A9Y2"/>
<sequence length="109" mass="11926">MARLRFIIVLVLVAIANTNITESRNVKLEKTKVTVAQEDPLKFHFPLPPAAPGYPPDTISKFHFPLPPAAPGYPPDTISRLFVSATSDDTMPKCLPPKCVLPDPPPARN</sequence>
<keyword evidence="1" id="KW-0732">Signal</keyword>
<name>A0A162A9Y2_DAUCS</name>
<keyword evidence="4" id="KW-1185">Reference proteome</keyword>
<gene>
    <name evidence="2" type="ORF">DCAR_014938</name>
    <name evidence="3" type="ORF">DCAR_0415888</name>
</gene>
<protein>
    <submittedName>
        <fullName evidence="2">Uncharacterized protein</fullName>
    </submittedName>
</protein>
<reference evidence="2" key="1">
    <citation type="journal article" date="2016" name="Nat. Genet.">
        <title>A high-quality carrot genome assembly provides new insights into carotenoid accumulation and asterid genome evolution.</title>
        <authorList>
            <person name="Iorizzo M."/>
            <person name="Ellison S."/>
            <person name="Senalik D."/>
            <person name="Zeng P."/>
            <person name="Satapoomin P."/>
            <person name="Huang J."/>
            <person name="Bowman M."/>
            <person name="Iovene M."/>
            <person name="Sanseverino W."/>
            <person name="Cavagnaro P."/>
            <person name="Yildiz M."/>
            <person name="Macko-Podgorni A."/>
            <person name="Moranska E."/>
            <person name="Grzebelus E."/>
            <person name="Grzebelus D."/>
            <person name="Ashrafi H."/>
            <person name="Zheng Z."/>
            <person name="Cheng S."/>
            <person name="Spooner D."/>
            <person name="Van Deynze A."/>
            <person name="Simon P."/>
        </authorList>
    </citation>
    <scope>NUCLEOTIDE SEQUENCE [LARGE SCALE GENOMIC DNA]</scope>
    <source>
        <tissue evidence="2">Leaf</tissue>
    </source>
</reference>
<evidence type="ECO:0000256" key="1">
    <source>
        <dbReference type="SAM" id="SignalP"/>
    </source>
</evidence>
<feature type="chain" id="PRO_5007831474" evidence="1">
    <location>
        <begin position="24"/>
        <end position="109"/>
    </location>
</feature>
<accession>A0A162A9Y2</accession>
<dbReference type="EMBL" id="LNRQ01000004">
    <property type="protein sequence ID" value="KZM97700.1"/>
    <property type="molecule type" value="Genomic_DNA"/>
</dbReference>
<proteinExistence type="predicted"/>
<reference evidence="3" key="2">
    <citation type="submission" date="2022-03" db="EMBL/GenBank/DDBJ databases">
        <title>Draft title - Genomic analysis of global carrot germplasm unveils the trajectory of domestication and the origin of high carotenoid orange carrot.</title>
        <authorList>
            <person name="Iorizzo M."/>
            <person name="Ellison S."/>
            <person name="Senalik D."/>
            <person name="Macko-Podgorni A."/>
            <person name="Grzebelus D."/>
            <person name="Bostan H."/>
            <person name="Rolling W."/>
            <person name="Curaba J."/>
            <person name="Simon P."/>
        </authorList>
    </citation>
    <scope>NUCLEOTIDE SEQUENCE</scope>
    <source>
        <tissue evidence="3">Leaf</tissue>
    </source>
</reference>
<evidence type="ECO:0000313" key="2">
    <source>
        <dbReference type="EMBL" id="KZM97700.1"/>
    </source>
</evidence>
<evidence type="ECO:0000313" key="4">
    <source>
        <dbReference type="Proteomes" id="UP000077755"/>
    </source>
</evidence>
<feature type="signal peptide" evidence="1">
    <location>
        <begin position="1"/>
        <end position="23"/>
    </location>
</feature>
<dbReference type="Proteomes" id="UP000077755">
    <property type="component" value="Chromosome 4"/>
</dbReference>
<dbReference type="EMBL" id="CP093346">
    <property type="protein sequence ID" value="WOG96552.1"/>
    <property type="molecule type" value="Genomic_DNA"/>
</dbReference>
<evidence type="ECO:0000313" key="3">
    <source>
        <dbReference type="EMBL" id="WOG96552.1"/>
    </source>
</evidence>